<feature type="transmembrane region" description="Helical" evidence="4">
    <location>
        <begin position="306"/>
        <end position="326"/>
    </location>
</feature>
<gene>
    <name evidence="7" type="ORF">SAMN04488500_1327</name>
</gene>
<keyword evidence="1 3" id="KW-0807">Transducer</keyword>
<dbReference type="Proteomes" id="UP000192738">
    <property type="component" value="Unassembled WGS sequence"/>
</dbReference>
<organism evidence="7 8">
    <name type="scientific">Sporomusa malonica</name>
    <dbReference type="NCBI Taxonomy" id="112901"/>
    <lineage>
        <taxon>Bacteria</taxon>
        <taxon>Bacillati</taxon>
        <taxon>Bacillota</taxon>
        <taxon>Negativicutes</taxon>
        <taxon>Selenomonadales</taxon>
        <taxon>Sporomusaceae</taxon>
        <taxon>Sporomusa</taxon>
    </lineage>
</organism>
<dbReference type="CDD" id="cd12913">
    <property type="entry name" value="PDC1_MCP_like"/>
    <property type="match status" value="1"/>
</dbReference>
<feature type="domain" description="Methyl-accepting transducer" evidence="5">
    <location>
        <begin position="396"/>
        <end position="646"/>
    </location>
</feature>
<protein>
    <submittedName>
        <fullName evidence="7">Methyl-accepting chemotaxis sensory transducer with Cache sensor</fullName>
    </submittedName>
</protein>
<dbReference type="CDD" id="cd06225">
    <property type="entry name" value="HAMP"/>
    <property type="match status" value="1"/>
</dbReference>
<sequence length="682" mass="74846">MKQISIRTKTLLAIMPLLLLVMITLSWISYHYSHQIIETELNKQMVLQLNVTLEGFRTHLNSHKAIGEALARFSDKGGTSISKAQYAEFLKSVITSNPLTLGAGIWFEPFQYKADMQYFGPYAYKEKGQIVYTEDYEKPDYNYPGQDWYKLATNTTQPVVWSAPFYDELTKITMITASAPFYGENKKLMGMATADLDISELQNAVAQTKVGENGWAFLLDKDGTYMSDRDPAKNMKTKITEDSNPSLAEVGKEVLKSKQGRTLFTNGSKQYLLYYAQLPETGWILALAMPAEELYTPLNNLLVRQITVALVAIVLVFIGIILYARFITQNISEVKRISALMAEGNLRQEMMVNSRDEFGQMGQNFNSMIINLRKLLHKIIDNSQQVAASSEQLTASAQQTAKATEHIAITIQDIASSMENQTGYAGQTTDSVNEISAKIFNVNSDMQVVTDMTLKTAQKAVEGYKVISHAINHMDTISEKVGTATGVVNVLGDKSREIDKISSLITNIAGQTNLLALNAAIEAARAGEQGKGFAVVADEVRKLAEQSEVAAKQISIIISEIQKETGKAVQIMSESTNSVQNGIGLFTQTKSTFEEIQEAIQTVSNQSHSIAQTIAGISQGTAQIVNSVQGIANSTTETSASIQNVAASTEEQTASMEEIQAAAAMLATLANELDEAINRFQV</sequence>
<keyword evidence="4" id="KW-0472">Membrane</keyword>
<dbReference type="InterPro" id="IPR029151">
    <property type="entry name" value="Sensor-like_sf"/>
</dbReference>
<dbReference type="InterPro" id="IPR004089">
    <property type="entry name" value="MCPsignal_dom"/>
</dbReference>
<dbReference type="SUPFAM" id="SSF103190">
    <property type="entry name" value="Sensory domain-like"/>
    <property type="match status" value="1"/>
</dbReference>
<dbReference type="GO" id="GO:0016020">
    <property type="term" value="C:membrane"/>
    <property type="evidence" value="ECO:0007669"/>
    <property type="project" value="InterPro"/>
</dbReference>
<evidence type="ECO:0000313" key="7">
    <source>
        <dbReference type="EMBL" id="SMD13741.1"/>
    </source>
</evidence>
<accession>A0A1W2EVM2</accession>
<keyword evidence="4" id="KW-0812">Transmembrane</keyword>
<evidence type="ECO:0000256" key="3">
    <source>
        <dbReference type="PROSITE-ProRule" id="PRU00284"/>
    </source>
</evidence>
<feature type="transmembrane region" description="Helical" evidence="4">
    <location>
        <begin position="12"/>
        <end position="32"/>
    </location>
</feature>
<dbReference type="PROSITE" id="PS50111">
    <property type="entry name" value="CHEMOTAXIS_TRANSDUC_2"/>
    <property type="match status" value="1"/>
</dbReference>
<dbReference type="AlphaFoldDB" id="A0A1W2EVM2"/>
<dbReference type="SMART" id="SM00283">
    <property type="entry name" value="MA"/>
    <property type="match status" value="1"/>
</dbReference>
<dbReference type="Gene3D" id="3.30.450.20">
    <property type="entry name" value="PAS domain"/>
    <property type="match status" value="2"/>
</dbReference>
<dbReference type="PANTHER" id="PTHR32089">
    <property type="entry name" value="METHYL-ACCEPTING CHEMOTAXIS PROTEIN MCPB"/>
    <property type="match status" value="1"/>
</dbReference>
<evidence type="ECO:0000313" key="8">
    <source>
        <dbReference type="Proteomes" id="UP000192738"/>
    </source>
</evidence>
<dbReference type="RefSeq" id="WP_084578277.1">
    <property type="nucleotide sequence ID" value="NZ_CP155572.1"/>
</dbReference>
<proteinExistence type="inferred from homology"/>
<evidence type="ECO:0000256" key="4">
    <source>
        <dbReference type="SAM" id="Phobius"/>
    </source>
</evidence>
<reference evidence="7 8" key="1">
    <citation type="submission" date="2017-04" db="EMBL/GenBank/DDBJ databases">
        <authorList>
            <person name="Afonso C.L."/>
            <person name="Miller P.J."/>
            <person name="Scott M.A."/>
            <person name="Spackman E."/>
            <person name="Goraichik I."/>
            <person name="Dimitrov K.M."/>
            <person name="Suarez D.L."/>
            <person name="Swayne D.E."/>
        </authorList>
    </citation>
    <scope>NUCLEOTIDE SEQUENCE [LARGE SCALE GENOMIC DNA]</scope>
    <source>
        <strain evidence="7 8">DSM 5090</strain>
    </source>
</reference>
<dbReference type="Gene3D" id="6.10.340.10">
    <property type="match status" value="1"/>
</dbReference>
<dbReference type="PROSITE" id="PS50885">
    <property type="entry name" value="HAMP"/>
    <property type="match status" value="1"/>
</dbReference>
<keyword evidence="8" id="KW-1185">Reference proteome</keyword>
<feature type="domain" description="HAMP" evidence="6">
    <location>
        <begin position="325"/>
        <end position="377"/>
    </location>
</feature>
<dbReference type="Pfam" id="PF00015">
    <property type="entry name" value="MCPsignal"/>
    <property type="match status" value="1"/>
</dbReference>
<dbReference type="GO" id="GO:0007165">
    <property type="term" value="P:signal transduction"/>
    <property type="evidence" value="ECO:0007669"/>
    <property type="project" value="UniProtKB-KW"/>
</dbReference>
<dbReference type="CDD" id="cd12912">
    <property type="entry name" value="PDC2_MCP_like"/>
    <property type="match status" value="1"/>
</dbReference>
<evidence type="ECO:0000259" key="5">
    <source>
        <dbReference type="PROSITE" id="PS50111"/>
    </source>
</evidence>
<dbReference type="SUPFAM" id="SSF58104">
    <property type="entry name" value="Methyl-accepting chemotaxis protein (MCP) signaling domain"/>
    <property type="match status" value="1"/>
</dbReference>
<evidence type="ECO:0000256" key="2">
    <source>
        <dbReference type="ARBA" id="ARBA00029447"/>
    </source>
</evidence>
<dbReference type="OrthoDB" id="9810264at2"/>
<dbReference type="STRING" id="112901.SAMN04488500_1327"/>
<dbReference type="Pfam" id="PF22673">
    <property type="entry name" value="MCP-like_PDC_1"/>
    <property type="match status" value="1"/>
</dbReference>
<comment type="similarity">
    <text evidence="2">Belongs to the methyl-accepting chemotaxis (MCP) protein family.</text>
</comment>
<dbReference type="PANTHER" id="PTHR32089:SF112">
    <property type="entry name" value="LYSOZYME-LIKE PROTEIN-RELATED"/>
    <property type="match status" value="1"/>
</dbReference>
<dbReference type="CDD" id="cd11386">
    <property type="entry name" value="MCP_signal"/>
    <property type="match status" value="1"/>
</dbReference>
<name>A0A1W2EVM2_9FIRM</name>
<evidence type="ECO:0000256" key="1">
    <source>
        <dbReference type="ARBA" id="ARBA00023224"/>
    </source>
</evidence>
<keyword evidence="4" id="KW-1133">Transmembrane helix</keyword>
<evidence type="ECO:0000259" key="6">
    <source>
        <dbReference type="PROSITE" id="PS50885"/>
    </source>
</evidence>
<dbReference type="Pfam" id="PF00672">
    <property type="entry name" value="HAMP"/>
    <property type="match status" value="1"/>
</dbReference>
<dbReference type="EMBL" id="FWXI01000032">
    <property type="protein sequence ID" value="SMD13741.1"/>
    <property type="molecule type" value="Genomic_DNA"/>
</dbReference>
<dbReference type="Gene3D" id="1.10.287.950">
    <property type="entry name" value="Methyl-accepting chemotaxis protein"/>
    <property type="match status" value="1"/>
</dbReference>
<dbReference type="SMART" id="SM00304">
    <property type="entry name" value="HAMP"/>
    <property type="match status" value="1"/>
</dbReference>
<dbReference type="InterPro" id="IPR003660">
    <property type="entry name" value="HAMP_dom"/>
</dbReference>